<dbReference type="AlphaFoldDB" id="A0A1H3MU67"/>
<dbReference type="EMBL" id="CP065749">
    <property type="protein sequence ID" value="QPS84926.1"/>
    <property type="molecule type" value="Genomic_DNA"/>
</dbReference>
<reference evidence="2 3" key="1">
    <citation type="submission" date="2016-10" db="EMBL/GenBank/DDBJ databases">
        <authorList>
            <person name="de Groot N.N."/>
        </authorList>
    </citation>
    <scope>NUCLEOTIDE SEQUENCE [LARGE SCALE GENOMIC DNA]</scope>
    <source>
        <strain evidence="2 3">LMG 24775</strain>
    </source>
</reference>
<gene>
    <name evidence="1" type="ORF">I6G47_32790</name>
    <name evidence="2" type="ORF">SAMN05421547_10840</name>
</gene>
<keyword evidence="4" id="KW-1185">Reference proteome</keyword>
<name>A0A1H3MU67_9BURK</name>
<geneLocation type="plasmid" evidence="1 4">
    <name>unnamed</name>
</geneLocation>
<dbReference type="Proteomes" id="UP000595064">
    <property type="component" value="Plasmid unnamed"/>
</dbReference>
<dbReference type="GeneID" id="94688974"/>
<protein>
    <submittedName>
        <fullName evidence="2">Uncharacterized protein</fullName>
    </submittedName>
</protein>
<keyword evidence="1" id="KW-0614">Plasmid</keyword>
<dbReference type="KEGG" id="dla:I6G47_32790"/>
<dbReference type="EMBL" id="FNPE01000008">
    <property type="protein sequence ID" value="SDY80044.1"/>
    <property type="molecule type" value="Genomic_DNA"/>
</dbReference>
<evidence type="ECO:0000313" key="3">
    <source>
        <dbReference type="Proteomes" id="UP000183417"/>
    </source>
</evidence>
<proteinExistence type="predicted"/>
<accession>A0A1H3MU67</accession>
<sequence length="77" mass="8450">MNPAKTNNDRLRELVEASGLSQPAALAVFNLGLGPAAYSINTFKAFLVRADSPKFRPLKDELLAHAEKNFKQHIKAS</sequence>
<dbReference type="Proteomes" id="UP000183417">
    <property type="component" value="Unassembled WGS sequence"/>
</dbReference>
<evidence type="ECO:0000313" key="1">
    <source>
        <dbReference type="EMBL" id="QPS84926.1"/>
    </source>
</evidence>
<evidence type="ECO:0000313" key="4">
    <source>
        <dbReference type="Proteomes" id="UP000595064"/>
    </source>
</evidence>
<organism evidence="2 3">
    <name type="scientific">Delftia lacustris</name>
    <dbReference type="NCBI Taxonomy" id="558537"/>
    <lineage>
        <taxon>Bacteria</taxon>
        <taxon>Pseudomonadati</taxon>
        <taxon>Pseudomonadota</taxon>
        <taxon>Betaproteobacteria</taxon>
        <taxon>Burkholderiales</taxon>
        <taxon>Comamonadaceae</taxon>
        <taxon>Delftia</taxon>
    </lineage>
</organism>
<evidence type="ECO:0000313" key="2">
    <source>
        <dbReference type="EMBL" id="SDY80044.1"/>
    </source>
</evidence>
<dbReference type="RefSeq" id="WP_143044545.1">
    <property type="nucleotide sequence ID" value="NZ_CP065749.1"/>
</dbReference>
<reference evidence="1 4" key="2">
    <citation type="submission" date="2020-12" db="EMBL/GenBank/DDBJ databases">
        <title>FDA dAtabase for Regulatory Grade micrObial Sequences (FDA-ARGOS): Supporting development and validation of Infectious Disease Dx tests.</title>
        <authorList>
            <person name="Sproer C."/>
            <person name="Gronow S."/>
            <person name="Severitt S."/>
            <person name="Schroder I."/>
            <person name="Tallon L."/>
            <person name="Sadzewicz L."/>
            <person name="Zhao X."/>
            <person name="Boylan J."/>
            <person name="Ott S."/>
            <person name="Bowen H."/>
            <person name="Vavikolanu K."/>
            <person name="Mehta A."/>
            <person name="Aluvathingal J."/>
            <person name="Nadendla S."/>
            <person name="Lowell S."/>
            <person name="Myers T."/>
            <person name="Yan Y."/>
            <person name="Sichtig H."/>
        </authorList>
    </citation>
    <scope>NUCLEOTIDE SEQUENCE [LARGE SCALE GENOMIC DNA]</scope>
    <source>
        <strain evidence="1 4">FDAARGOS_890</strain>
        <plasmid evidence="1 4">unnamed</plasmid>
    </source>
</reference>